<dbReference type="Proteomes" id="UP000019270">
    <property type="component" value="Unassembled WGS sequence"/>
</dbReference>
<sequence length="96" mass="10463">MSLAVKFTNSAVKPSFLADKIGKLAGKAFKAGCLFLSAGIFLILPRPVSICIKNSPISRYSPPIIRILYYPPAKTKQKMTGSQKEKKVGYIQGSDQ</sequence>
<dbReference type="PATRIC" id="fig|1307436.3.peg.306"/>
<reference evidence="2" key="1">
    <citation type="submission" date="2013-03" db="EMBL/GenBank/DDBJ databases">
        <title>Draft genome sequence of Bacillus firmus DS1.</title>
        <authorList>
            <person name="Peng D."/>
            <person name="Zhu L."/>
            <person name="Sun M."/>
        </authorList>
    </citation>
    <scope>NUCLEOTIDE SEQUENCE [LARGE SCALE GENOMIC DNA]</scope>
    <source>
        <strain evidence="2">DS1</strain>
    </source>
</reference>
<dbReference type="AlphaFoldDB" id="W7L3K9"/>
<evidence type="ECO:0000313" key="2">
    <source>
        <dbReference type="Proteomes" id="UP000019270"/>
    </source>
</evidence>
<dbReference type="EMBL" id="APVL01000001">
    <property type="protein sequence ID" value="EWG13033.1"/>
    <property type="molecule type" value="Genomic_DNA"/>
</dbReference>
<evidence type="ECO:0000313" key="1">
    <source>
        <dbReference type="EMBL" id="EWG13033.1"/>
    </source>
</evidence>
<name>W7L3K9_CYTFI</name>
<accession>W7L3K9</accession>
<gene>
    <name evidence="1" type="ORF">PBF_01380</name>
</gene>
<reference evidence="1 2" key="2">
    <citation type="journal article" date="2016" name="Sci. Rep.">
        <title>A novel serine protease, Sep1, from Bacillus firmus DS-1 has nematicidal activity and degrades multiple intestinal-associated nematode proteins.</title>
        <authorList>
            <person name="Geng C."/>
            <person name="Nie X."/>
            <person name="Tang Z."/>
            <person name="Zhang Y."/>
            <person name="Lin J."/>
            <person name="Sun M."/>
            <person name="Peng D."/>
        </authorList>
    </citation>
    <scope>NUCLEOTIDE SEQUENCE [LARGE SCALE GENOMIC DNA]</scope>
    <source>
        <strain evidence="1 2">DS1</strain>
    </source>
</reference>
<organism evidence="1 2">
    <name type="scientific">Cytobacillus firmus DS1</name>
    <dbReference type="NCBI Taxonomy" id="1307436"/>
    <lineage>
        <taxon>Bacteria</taxon>
        <taxon>Bacillati</taxon>
        <taxon>Bacillota</taxon>
        <taxon>Bacilli</taxon>
        <taxon>Bacillales</taxon>
        <taxon>Bacillaceae</taxon>
        <taxon>Cytobacillus</taxon>
    </lineage>
</organism>
<protein>
    <submittedName>
        <fullName evidence="1">Uncharacterized protein</fullName>
    </submittedName>
</protein>
<comment type="caution">
    <text evidence="1">The sequence shown here is derived from an EMBL/GenBank/DDBJ whole genome shotgun (WGS) entry which is preliminary data.</text>
</comment>
<proteinExistence type="predicted"/>